<dbReference type="PANTHER" id="PTHR47771:SF14">
    <property type="entry name" value="RH73259P"/>
    <property type="match status" value="1"/>
</dbReference>
<name>A0A8I6S5G1_CIMLE</name>
<evidence type="ECO:0008006" key="5">
    <source>
        <dbReference type="Google" id="ProtNLM"/>
    </source>
</evidence>
<evidence type="ECO:0000256" key="2">
    <source>
        <dbReference type="SAM" id="SignalP"/>
    </source>
</evidence>
<dbReference type="Proteomes" id="UP000494040">
    <property type="component" value="Unassembled WGS sequence"/>
</dbReference>
<dbReference type="AlphaFoldDB" id="A0A8I6S5G1"/>
<accession>A0A8I6S5G1</accession>
<feature type="signal peptide" evidence="2">
    <location>
        <begin position="1"/>
        <end position="17"/>
    </location>
</feature>
<feature type="region of interest" description="Disordered" evidence="1">
    <location>
        <begin position="127"/>
        <end position="165"/>
    </location>
</feature>
<dbReference type="EnsemblMetazoa" id="XM_014398209.2">
    <property type="protein sequence ID" value="XP_014253695.1"/>
    <property type="gene ID" value="LOC106668982"/>
</dbReference>
<organism evidence="3 4">
    <name type="scientific">Cimex lectularius</name>
    <name type="common">Bed bug</name>
    <name type="synonym">Acanthia lectularia</name>
    <dbReference type="NCBI Taxonomy" id="79782"/>
    <lineage>
        <taxon>Eukaryota</taxon>
        <taxon>Metazoa</taxon>
        <taxon>Ecdysozoa</taxon>
        <taxon>Arthropoda</taxon>
        <taxon>Hexapoda</taxon>
        <taxon>Insecta</taxon>
        <taxon>Pterygota</taxon>
        <taxon>Neoptera</taxon>
        <taxon>Paraneoptera</taxon>
        <taxon>Hemiptera</taxon>
        <taxon>Heteroptera</taxon>
        <taxon>Panheteroptera</taxon>
        <taxon>Cimicomorpha</taxon>
        <taxon>Cimicidae</taxon>
        <taxon>Cimex</taxon>
    </lineage>
</organism>
<keyword evidence="2" id="KW-0732">Signal</keyword>
<evidence type="ECO:0000313" key="3">
    <source>
        <dbReference type="EnsemblMetazoa" id="XP_014253695.1"/>
    </source>
</evidence>
<sequence>MKILLFVISTLVSQSLAGVLYHRQHAAAVQAGHHPLSGRGNEDYHYSNNQIFGSGLFGYDEPDESVRVIKITRTYAVPVPVPVPYPKEVPIPVAVPKPVPVPVPHPVPVPVHKAIVIPHPVAVPVPIDHLSPPSEDQDSHYQDLQQYPTQTGSSYSQRDEQYHQH</sequence>
<dbReference type="KEGG" id="clec:106668982"/>
<dbReference type="PANTHER" id="PTHR47771">
    <property type="entry name" value="LD27203P-RELATED"/>
    <property type="match status" value="1"/>
</dbReference>
<feature type="chain" id="PRO_5035259200" description="CPR type cuticle protein" evidence="2">
    <location>
        <begin position="18"/>
        <end position="165"/>
    </location>
</feature>
<evidence type="ECO:0000313" key="4">
    <source>
        <dbReference type="Proteomes" id="UP000494040"/>
    </source>
</evidence>
<evidence type="ECO:0000256" key="1">
    <source>
        <dbReference type="SAM" id="MobiDB-lite"/>
    </source>
</evidence>
<protein>
    <recommendedName>
        <fullName evidence="5">CPR type cuticle protein</fullName>
    </recommendedName>
</protein>
<keyword evidence="4" id="KW-1185">Reference proteome</keyword>
<dbReference type="RefSeq" id="XP_014253695.1">
    <property type="nucleotide sequence ID" value="XM_014398209.2"/>
</dbReference>
<proteinExistence type="predicted"/>
<reference evidence="3" key="1">
    <citation type="submission" date="2022-01" db="UniProtKB">
        <authorList>
            <consortium name="EnsemblMetazoa"/>
        </authorList>
    </citation>
    <scope>IDENTIFICATION</scope>
</reference>
<dbReference type="GeneID" id="106668982"/>
<feature type="compositionally biased region" description="Polar residues" evidence="1">
    <location>
        <begin position="142"/>
        <end position="156"/>
    </location>
</feature>